<dbReference type="EMBL" id="CP003107">
    <property type="protein sequence ID" value="AET60207.1"/>
    <property type="molecule type" value="Genomic_DNA"/>
</dbReference>
<dbReference type="SUPFAM" id="SSF53335">
    <property type="entry name" value="S-adenosyl-L-methionine-dependent methyltransferases"/>
    <property type="match status" value="1"/>
</dbReference>
<protein>
    <recommendedName>
        <fullName evidence="1">Methyltransferase type 12 domain-containing protein</fullName>
    </recommendedName>
</protein>
<gene>
    <name evidence="2" type="ordered locus">HPL003_17315</name>
</gene>
<dbReference type="HOGENOM" id="CLU_406362_0_0_9"/>
<dbReference type="CDD" id="cd02440">
    <property type="entry name" value="AdoMet_MTases"/>
    <property type="match status" value="1"/>
</dbReference>
<reference evidence="2 3" key="3">
    <citation type="journal article" date="2012" name="J. Bacteriol.">
        <title>Genome Sequence of Paenibacillus terrae HPL-003, a Xylanase-Producing Bacterium Isolated from Soil Found in Forest Residue.</title>
        <authorList>
            <person name="Shin S.H."/>
            <person name="Kim S."/>
            <person name="Kim J.Y."/>
            <person name="Song H.Y."/>
            <person name="Cho S.J."/>
            <person name="Kim D.R."/>
            <person name="Lee K.I."/>
            <person name="Lim H.K."/>
            <person name="Park N.J."/>
            <person name="Hwang I.T."/>
            <person name="Yang K.S."/>
        </authorList>
    </citation>
    <scope>NUCLEOTIDE SEQUENCE [LARGE SCALE GENOMIC DNA]</scope>
    <source>
        <strain evidence="2 3">HPL-003</strain>
    </source>
</reference>
<organism evidence="2 3">
    <name type="scientific">Paenibacillus terrae (strain HPL-003)</name>
    <dbReference type="NCBI Taxonomy" id="985665"/>
    <lineage>
        <taxon>Bacteria</taxon>
        <taxon>Bacillati</taxon>
        <taxon>Bacillota</taxon>
        <taxon>Bacilli</taxon>
        <taxon>Bacillales</taxon>
        <taxon>Paenibacillaceae</taxon>
        <taxon>Paenibacillus</taxon>
    </lineage>
</organism>
<dbReference type="KEGG" id="pta:HPL003_17315"/>
<dbReference type="Gene3D" id="3.40.50.150">
    <property type="entry name" value="Vaccinia Virus protein VP39"/>
    <property type="match status" value="1"/>
</dbReference>
<sequence length="695" mass="80335">MLQSLKAIANYRKESDLAWDTPTWLKLLVSAEERIVNLERIHSIGELKDANPVLDYVERTLLILDGLPLSFWIKELLEDVLVWSETAKGGTVRERLRWQQEGINLFVHNIGSAQLYVRQAQAEKPVFPRNTMTRILIETHGLIGQYIRGEIPFAENRALLEITRKGWLSHEELELALRALNECIIAGVDPELWEQVRSEVEQLIGWIAWDKAPVAWSVKERLQRLRSVSIHEGEPFEQAYAELERELNVDKALASLENRTLWYVESALQDFSLQELVKVCLLTLQDGTGQELPATVRHISFESLMNTMHYDYRGVKKINVYKKRMIEKYLHALSWQDILKGKRKHNPHLDVIVEHKEELPSTVFFNFHFSSAAEKLIDFCIEAEKTPLYDKAILLLFDLFGLRRDAYDRFHNEETYLTEMNQTVDYKKIILDYVTGTRVLDIGPGGGVLLDLIEQEIPDAKPLGLDISVNVIEALKRKKQLEGHRWDVIKGDALQLEEFIEPGSMDTIIFSSILHELYSYIERDGARFNLHTVEAALQSAYHVLAPGGRIIIRDGIMTEPAEQRRRIRFLEPDGLEWLLRYAEDFAGRHIEVERVSEHEAILPVNDAMEFLYTYTWGTEAYVHEVQEQFGYFTPSQYEECIRRTLGSQAIIRESRHYLQEGYAEALAGRIEFTDEQGQPVPLPDSTCLIVIEKPQ</sequence>
<dbReference type="STRING" id="985665.HPL003_17315"/>
<feature type="domain" description="Methyltransferase type 12" evidence="1">
    <location>
        <begin position="440"/>
        <end position="550"/>
    </location>
</feature>
<dbReference type="PANTHER" id="PTHR43591">
    <property type="entry name" value="METHYLTRANSFERASE"/>
    <property type="match status" value="1"/>
</dbReference>
<dbReference type="GO" id="GO:0008168">
    <property type="term" value="F:methyltransferase activity"/>
    <property type="evidence" value="ECO:0007669"/>
    <property type="project" value="TreeGrafter"/>
</dbReference>
<dbReference type="OrthoDB" id="5106431at2"/>
<dbReference type="InterPro" id="IPR013217">
    <property type="entry name" value="Methyltransf_12"/>
</dbReference>
<dbReference type="InterPro" id="IPR029063">
    <property type="entry name" value="SAM-dependent_MTases_sf"/>
</dbReference>
<dbReference type="PANTHER" id="PTHR43591:SF24">
    <property type="entry name" value="2-METHOXY-6-POLYPRENYL-1,4-BENZOQUINOL METHYLASE, MITOCHONDRIAL"/>
    <property type="match status" value="1"/>
</dbReference>
<name>G7VZB3_PAETH</name>
<evidence type="ECO:0000313" key="2">
    <source>
        <dbReference type="EMBL" id="AET60207.1"/>
    </source>
</evidence>
<proteinExistence type="predicted"/>
<dbReference type="NCBIfam" id="NF005379">
    <property type="entry name" value="PRK06922.1"/>
    <property type="match status" value="1"/>
</dbReference>
<evidence type="ECO:0000313" key="3">
    <source>
        <dbReference type="Proteomes" id="UP000005876"/>
    </source>
</evidence>
<accession>G7VZB3</accession>
<evidence type="ECO:0000259" key="1">
    <source>
        <dbReference type="Pfam" id="PF08242"/>
    </source>
</evidence>
<reference key="2">
    <citation type="submission" date="2011-11" db="EMBL/GenBank/DDBJ databases">
        <authorList>
            <person name="Shin S.H."/>
            <person name="Kim S."/>
            <person name="Kim J.Y."/>
        </authorList>
    </citation>
    <scope>NUCLEOTIDE SEQUENCE</scope>
    <source>
        <strain>HPL-003</strain>
    </source>
</reference>
<dbReference type="Pfam" id="PF08242">
    <property type="entry name" value="Methyltransf_12"/>
    <property type="match status" value="1"/>
</dbReference>
<dbReference type="AlphaFoldDB" id="G7VZB3"/>
<reference evidence="3" key="1">
    <citation type="submission" date="2011-11" db="EMBL/GenBank/DDBJ databases">
        <title>Complete sequence of Paenibacillus terrae HPL-003.</title>
        <authorList>
            <person name="Shin S.H."/>
            <person name="Kim S."/>
            <person name="Kim J.Y."/>
        </authorList>
    </citation>
    <scope>NUCLEOTIDE SEQUENCE [LARGE SCALE GENOMIC DNA]</scope>
    <source>
        <strain evidence="3">HPL-003</strain>
    </source>
</reference>
<dbReference type="Proteomes" id="UP000005876">
    <property type="component" value="Chromosome"/>
</dbReference>
<dbReference type="RefSeq" id="WP_014280918.1">
    <property type="nucleotide sequence ID" value="NC_016641.1"/>
</dbReference>
<dbReference type="eggNOG" id="COG2226">
    <property type="taxonomic scope" value="Bacteria"/>
</dbReference>